<feature type="domain" description="Peptidase M1 membrane alanine aminopeptidase" evidence="11">
    <location>
        <begin position="244"/>
        <end position="462"/>
    </location>
</feature>
<feature type="domain" description="Aminopeptidase N-like N-terminal" evidence="13">
    <location>
        <begin position="33"/>
        <end position="210"/>
    </location>
</feature>
<evidence type="ECO:0000259" key="13">
    <source>
        <dbReference type="Pfam" id="PF17900"/>
    </source>
</evidence>
<name>A0ABS2D3U6_9SPHN</name>
<dbReference type="InterPro" id="IPR014782">
    <property type="entry name" value="Peptidase_M1_dom"/>
</dbReference>
<evidence type="ECO:0000256" key="8">
    <source>
        <dbReference type="ARBA" id="ARBA00023049"/>
    </source>
</evidence>
<gene>
    <name evidence="14" type="ORF">ILT43_02560</name>
</gene>
<evidence type="ECO:0000256" key="10">
    <source>
        <dbReference type="SAM" id="SignalP"/>
    </source>
</evidence>
<protein>
    <recommendedName>
        <fullName evidence="9">Aminopeptidase</fullName>
        <ecNumber evidence="9">3.4.11.-</ecNumber>
    </recommendedName>
</protein>
<evidence type="ECO:0000259" key="11">
    <source>
        <dbReference type="Pfam" id="PF01433"/>
    </source>
</evidence>
<keyword evidence="15" id="KW-1185">Reference proteome</keyword>
<dbReference type="InterPro" id="IPR034016">
    <property type="entry name" value="M1_APN-typ"/>
</dbReference>
<dbReference type="PANTHER" id="PTHR11533">
    <property type="entry name" value="PROTEASE M1 ZINC METALLOPROTEASE"/>
    <property type="match status" value="1"/>
</dbReference>
<feature type="domain" description="ERAP1-like C-terminal" evidence="12">
    <location>
        <begin position="539"/>
        <end position="842"/>
    </location>
</feature>
<evidence type="ECO:0000256" key="6">
    <source>
        <dbReference type="ARBA" id="ARBA00022801"/>
    </source>
</evidence>
<dbReference type="InterPro" id="IPR050344">
    <property type="entry name" value="Peptidase_M1_aminopeptidases"/>
</dbReference>
<dbReference type="InterPro" id="IPR024571">
    <property type="entry name" value="ERAP1-like_C_dom"/>
</dbReference>
<keyword evidence="6 9" id="KW-0378">Hydrolase</keyword>
<evidence type="ECO:0000313" key="15">
    <source>
        <dbReference type="Proteomes" id="UP000763641"/>
    </source>
</evidence>
<dbReference type="Pfam" id="PF01433">
    <property type="entry name" value="Peptidase_M1"/>
    <property type="match status" value="1"/>
</dbReference>
<dbReference type="Gene3D" id="2.60.40.1730">
    <property type="entry name" value="tricorn interacting facor f3 domain"/>
    <property type="match status" value="1"/>
</dbReference>
<keyword evidence="4 9" id="KW-0645">Protease</keyword>
<proteinExistence type="inferred from homology"/>
<dbReference type="PRINTS" id="PR00756">
    <property type="entry name" value="ALADIPTASE"/>
</dbReference>
<dbReference type="InterPro" id="IPR027268">
    <property type="entry name" value="Peptidase_M4/M1_CTD_sf"/>
</dbReference>
<comment type="cofactor">
    <cofactor evidence="9">
        <name>Zn(2+)</name>
        <dbReference type="ChEBI" id="CHEBI:29105"/>
    </cofactor>
    <text evidence="9">Binds 1 zinc ion per subunit.</text>
</comment>
<keyword evidence="3 9" id="KW-0031">Aminopeptidase</keyword>
<dbReference type="Gene3D" id="1.10.390.10">
    <property type="entry name" value="Neutral Protease Domain 2"/>
    <property type="match status" value="1"/>
</dbReference>
<evidence type="ECO:0000256" key="4">
    <source>
        <dbReference type="ARBA" id="ARBA00022670"/>
    </source>
</evidence>
<feature type="chain" id="PRO_5046031011" description="Aminopeptidase" evidence="10">
    <location>
        <begin position="20"/>
        <end position="865"/>
    </location>
</feature>
<sequence>MKLAVAALLSLSVSAPALAAATSSGQLPRNVVPVLYDISVRPDAKTLTFSGAETVTVDVREATRTIVLNAADLDVTSATFDGKPAKIAMDKDAQTLTLTLAAPATVGRHAVAFQWTGKISQSASGFFAIDYSNADGTPARMLATQFEAPDARKFAPMWDEPSFKARFRLTTTAPAGQLAYSNMPASNVAKQADGSQLYKFGETPLMSSYLLFLGMGDVDRKTVKGGPVEIGVITRKGVVDQGDYALGAAKRLLAYYNDYFGQPYPLPKMDMIAGPGSSQFFGAMENWGAIFYFEPTLLFDAARTAESGRQQVHSVVAHEMAHQWFGDLVTMGWWDDLWLNEGFASWMEGKATSVLNPTWKADAVAVAYEREGAMQLDATAATHPIIRHVQTVDEIGQAFDGITYSKGQAVIGMMESTLGEVKFRDGIRRYMAKYKYGNTVTDQLWTELSAAAGRDVTKIAHDFTLQGGVPLVTMAGARCAGGVTTVSLSQGRYGLDAPSKTAQTWHVPLVVATVGGGSTSAVVSGAQVTPVKVKGCGTVVLNRGKGSYTRVLYDEAGHSAIVRDYAKLTLEDRVGTLGDDFGLALGGYQDLTRYFAVQDRVNAGSDPLEWSVVASKLGTLTGLFDQTPLEQPLRTKTNAMLSPVLARIGFEARSGEEPLANNLRETLVGRLGSNGDPMVVARARSYVAQLATNPTAIPASIRQPILSTYAINATSAEWDQLLKLMQAERSPVVKNRYVSLLGAARDPAIGQRALDLIKTDALTPPQKASLLRSVAGRHPDLAFDWAIANRELVDTFVEQSQRGGYVAGLGGGSNDPAMPGKIQAYADKYLPEPARKPAQQTIQLIGVRKAAAEKLRPGTQAWLGL</sequence>
<evidence type="ECO:0000259" key="12">
    <source>
        <dbReference type="Pfam" id="PF11838"/>
    </source>
</evidence>
<dbReference type="InterPro" id="IPR042097">
    <property type="entry name" value="Aminopeptidase_N-like_N_sf"/>
</dbReference>
<dbReference type="Pfam" id="PF11838">
    <property type="entry name" value="ERAP1_C"/>
    <property type="match status" value="1"/>
</dbReference>
<organism evidence="14 15">
    <name type="scientific">Sphingomonas longa</name>
    <dbReference type="NCBI Taxonomy" id="2778730"/>
    <lineage>
        <taxon>Bacteria</taxon>
        <taxon>Pseudomonadati</taxon>
        <taxon>Pseudomonadota</taxon>
        <taxon>Alphaproteobacteria</taxon>
        <taxon>Sphingomonadales</taxon>
        <taxon>Sphingomonadaceae</taxon>
        <taxon>Sphingomonas</taxon>
    </lineage>
</organism>
<keyword evidence="10" id="KW-0732">Signal</keyword>
<accession>A0ABS2D3U6</accession>
<comment type="similarity">
    <text evidence="2 9">Belongs to the peptidase M1 family.</text>
</comment>
<evidence type="ECO:0000256" key="9">
    <source>
        <dbReference type="RuleBase" id="RU364040"/>
    </source>
</evidence>
<evidence type="ECO:0000256" key="3">
    <source>
        <dbReference type="ARBA" id="ARBA00022438"/>
    </source>
</evidence>
<evidence type="ECO:0000313" key="14">
    <source>
        <dbReference type="EMBL" id="MBM6575238.1"/>
    </source>
</evidence>
<dbReference type="InterPro" id="IPR045357">
    <property type="entry name" value="Aminopeptidase_N-like_N"/>
</dbReference>
<dbReference type="InterPro" id="IPR001930">
    <property type="entry name" value="Peptidase_M1"/>
</dbReference>
<evidence type="ECO:0000256" key="7">
    <source>
        <dbReference type="ARBA" id="ARBA00022833"/>
    </source>
</evidence>
<keyword evidence="7 9" id="KW-0862">Zinc</keyword>
<comment type="catalytic activity">
    <reaction evidence="1">
        <text>Release of an N-terminal amino acid, Xaa-|-Yaa- from a peptide, amide or arylamide. Xaa is preferably Ala, but may be most amino acids including Pro (slow action). When a terminal hydrophobic residue is followed by a prolyl residue, the two may be released as an intact Xaa-Pro dipeptide.</text>
        <dbReference type="EC" id="3.4.11.2"/>
    </reaction>
</comment>
<feature type="signal peptide" evidence="10">
    <location>
        <begin position="1"/>
        <end position="19"/>
    </location>
</feature>
<dbReference type="Proteomes" id="UP000763641">
    <property type="component" value="Unassembled WGS sequence"/>
</dbReference>
<evidence type="ECO:0000256" key="1">
    <source>
        <dbReference type="ARBA" id="ARBA00000098"/>
    </source>
</evidence>
<comment type="caution">
    <text evidence="14">The sequence shown here is derived from an EMBL/GenBank/DDBJ whole genome shotgun (WGS) entry which is preliminary data.</text>
</comment>
<evidence type="ECO:0000256" key="5">
    <source>
        <dbReference type="ARBA" id="ARBA00022723"/>
    </source>
</evidence>
<dbReference type="EC" id="3.4.11.-" evidence="9"/>
<dbReference type="EMBL" id="JAFEMC010000001">
    <property type="protein sequence ID" value="MBM6575238.1"/>
    <property type="molecule type" value="Genomic_DNA"/>
</dbReference>
<dbReference type="CDD" id="cd09601">
    <property type="entry name" value="M1_APN-Q_like"/>
    <property type="match status" value="1"/>
</dbReference>
<dbReference type="SUPFAM" id="SSF63737">
    <property type="entry name" value="Leukotriene A4 hydrolase N-terminal domain"/>
    <property type="match status" value="1"/>
</dbReference>
<keyword evidence="8 9" id="KW-0482">Metalloprotease</keyword>
<dbReference type="PANTHER" id="PTHR11533:SF174">
    <property type="entry name" value="PUROMYCIN-SENSITIVE AMINOPEPTIDASE-RELATED"/>
    <property type="match status" value="1"/>
</dbReference>
<evidence type="ECO:0000256" key="2">
    <source>
        <dbReference type="ARBA" id="ARBA00010136"/>
    </source>
</evidence>
<dbReference type="Gene3D" id="1.25.50.20">
    <property type="match status" value="1"/>
</dbReference>
<dbReference type="RefSeq" id="WP_204193920.1">
    <property type="nucleotide sequence ID" value="NZ_JAFEMC010000001.1"/>
</dbReference>
<dbReference type="Pfam" id="PF17900">
    <property type="entry name" value="Peptidase_M1_N"/>
    <property type="match status" value="1"/>
</dbReference>
<keyword evidence="5 9" id="KW-0479">Metal-binding</keyword>
<dbReference type="SUPFAM" id="SSF55486">
    <property type="entry name" value="Metalloproteases ('zincins'), catalytic domain"/>
    <property type="match status" value="1"/>
</dbReference>
<reference evidence="14 15" key="1">
    <citation type="submission" date="2020-12" db="EMBL/GenBank/DDBJ databases">
        <title>Sphingomonas sp.</title>
        <authorList>
            <person name="Kim M.K."/>
        </authorList>
    </citation>
    <scope>NUCLEOTIDE SEQUENCE [LARGE SCALE GENOMIC DNA]</scope>
    <source>
        <strain evidence="14 15">BT552</strain>
    </source>
</reference>